<dbReference type="Proteomes" id="UP000027222">
    <property type="component" value="Unassembled WGS sequence"/>
</dbReference>
<organism evidence="1 2">
    <name type="scientific">Galerina marginata (strain CBS 339.88)</name>
    <dbReference type="NCBI Taxonomy" id="685588"/>
    <lineage>
        <taxon>Eukaryota</taxon>
        <taxon>Fungi</taxon>
        <taxon>Dikarya</taxon>
        <taxon>Basidiomycota</taxon>
        <taxon>Agaricomycotina</taxon>
        <taxon>Agaricomycetes</taxon>
        <taxon>Agaricomycetidae</taxon>
        <taxon>Agaricales</taxon>
        <taxon>Agaricineae</taxon>
        <taxon>Strophariaceae</taxon>
        <taxon>Galerina</taxon>
    </lineage>
</organism>
<dbReference type="HOGENOM" id="CLU_025579_0_0_1"/>
<sequence length="611" mass="70114">MQGRCVRAAFNSSRCSSSIALPSDSISHAQRSGFQDLTNALSTNASPAFVWANYTNLLTALGNEPMPVELHQQVLRRCTPPRSQLRRTLNRQLAAGRFRFTPPVFESRFQTLMGNIRSLGLRPTLDDYNYVLERFASVGYYEGSSQVYEELKRVGHIPDHKTFGFCFQAIAHRLTLPVPKDLREEAVGGMQSVFKSYMVDMRHYRIPMTTVNLDLTLRILKETLDFEGLEAIMRWGYGIDLSNPDRVALEYADPSTTSEDAATPVAPFPFTTTALNTTIDMLGHLGNVSKLVQAFEVLTQPLPQANQHFFNSFESDEDDDFGIPVDVASSSKISPPSAIPNTTTYTLLLRHLCTQGHAIFARHYINQARRLDRALSWSLKHMVKHRFFKDKPFDDVPTPRFAINRHMLLSVMGESNRDKNLGLMKWLSTQLPYLISKQEADLAFYLPIYRELHKRQPFVSPPPVRKTPSPPVLELDIENPPPPKLSTFRAFQIDVHIKVLKRNISELEEFRQELEFVLGRTHQRVKERLGRRVWQSKDVFLLTEQERLVLTREHWRDIVNFKLRKETHEDLPRFRSRLPNSRKMSTFAPLLAGSRTPIPPIPVLQHQFSQP</sequence>
<reference evidence="2" key="1">
    <citation type="journal article" date="2014" name="Proc. Natl. Acad. Sci. U.S.A.">
        <title>Extensive sampling of basidiomycete genomes demonstrates inadequacy of the white-rot/brown-rot paradigm for wood decay fungi.</title>
        <authorList>
            <person name="Riley R."/>
            <person name="Salamov A.A."/>
            <person name="Brown D.W."/>
            <person name="Nagy L.G."/>
            <person name="Floudas D."/>
            <person name="Held B.W."/>
            <person name="Levasseur A."/>
            <person name="Lombard V."/>
            <person name="Morin E."/>
            <person name="Otillar R."/>
            <person name="Lindquist E.A."/>
            <person name="Sun H."/>
            <person name="LaButti K.M."/>
            <person name="Schmutz J."/>
            <person name="Jabbour D."/>
            <person name="Luo H."/>
            <person name="Baker S.E."/>
            <person name="Pisabarro A.G."/>
            <person name="Walton J.D."/>
            <person name="Blanchette R.A."/>
            <person name="Henrissat B."/>
            <person name="Martin F."/>
            <person name="Cullen D."/>
            <person name="Hibbett D.S."/>
            <person name="Grigoriev I.V."/>
        </authorList>
    </citation>
    <scope>NUCLEOTIDE SEQUENCE [LARGE SCALE GENOMIC DNA]</scope>
    <source>
        <strain evidence="2">CBS 339.88</strain>
    </source>
</reference>
<evidence type="ECO:0000313" key="1">
    <source>
        <dbReference type="EMBL" id="KDR83327.1"/>
    </source>
</evidence>
<evidence type="ECO:0008006" key="3">
    <source>
        <dbReference type="Google" id="ProtNLM"/>
    </source>
</evidence>
<dbReference type="STRING" id="685588.A0A067TLW2"/>
<evidence type="ECO:0000313" key="2">
    <source>
        <dbReference type="Proteomes" id="UP000027222"/>
    </source>
</evidence>
<dbReference type="OrthoDB" id="276151at2759"/>
<protein>
    <recommendedName>
        <fullName evidence="3">Pentatricopeptide repeat domain-containing protein</fullName>
    </recommendedName>
</protein>
<name>A0A067TLW2_GALM3</name>
<proteinExistence type="predicted"/>
<keyword evidence="2" id="KW-1185">Reference proteome</keyword>
<dbReference type="AlphaFoldDB" id="A0A067TLW2"/>
<accession>A0A067TLW2</accession>
<gene>
    <name evidence="1" type="ORF">GALMADRAFT_634341</name>
</gene>
<dbReference type="EMBL" id="KL142368">
    <property type="protein sequence ID" value="KDR83327.1"/>
    <property type="molecule type" value="Genomic_DNA"/>
</dbReference>